<dbReference type="PANTHER" id="PTHR42877:SF4">
    <property type="entry name" value="FAD_NAD(P)-BINDING DOMAIN-CONTAINING PROTEIN-RELATED"/>
    <property type="match status" value="1"/>
</dbReference>
<organism evidence="5 6">
    <name type="scientific">Aquabacterium commune</name>
    <dbReference type="NCBI Taxonomy" id="70586"/>
    <lineage>
        <taxon>Bacteria</taxon>
        <taxon>Pseudomonadati</taxon>
        <taxon>Pseudomonadota</taxon>
        <taxon>Betaproteobacteria</taxon>
        <taxon>Burkholderiales</taxon>
        <taxon>Aquabacterium</taxon>
    </lineage>
</organism>
<dbReference type="AlphaFoldDB" id="A0A4R6RBK7"/>
<keyword evidence="3" id="KW-0560">Oxidoreductase</keyword>
<keyword evidence="1" id="KW-0285">Flavoprotein</keyword>
<protein>
    <submittedName>
        <fullName evidence="5">Cation diffusion facilitator CzcD-associated flavoprotein CzcO</fullName>
    </submittedName>
</protein>
<feature type="transmembrane region" description="Helical" evidence="4">
    <location>
        <begin position="6"/>
        <end position="26"/>
    </location>
</feature>
<dbReference type="EMBL" id="SNXW01000005">
    <property type="protein sequence ID" value="TDP83016.1"/>
    <property type="molecule type" value="Genomic_DNA"/>
</dbReference>
<dbReference type="InterPro" id="IPR036188">
    <property type="entry name" value="FAD/NAD-bd_sf"/>
</dbReference>
<keyword evidence="6" id="KW-1185">Reference proteome</keyword>
<dbReference type="GO" id="GO:0004499">
    <property type="term" value="F:N,N-dimethylaniline monooxygenase activity"/>
    <property type="evidence" value="ECO:0007669"/>
    <property type="project" value="InterPro"/>
</dbReference>
<dbReference type="OrthoDB" id="9790219at2"/>
<reference evidence="5 6" key="1">
    <citation type="submission" date="2019-03" db="EMBL/GenBank/DDBJ databases">
        <title>Genomic Encyclopedia of Type Strains, Phase IV (KMG-IV): sequencing the most valuable type-strain genomes for metagenomic binning, comparative biology and taxonomic classification.</title>
        <authorList>
            <person name="Goeker M."/>
        </authorList>
    </citation>
    <scope>NUCLEOTIDE SEQUENCE [LARGE SCALE GENOMIC DNA]</scope>
    <source>
        <strain evidence="5 6">DSM 11901</strain>
    </source>
</reference>
<comment type="caution">
    <text evidence="5">The sequence shown here is derived from an EMBL/GenBank/DDBJ whole genome shotgun (WGS) entry which is preliminary data.</text>
</comment>
<evidence type="ECO:0000256" key="1">
    <source>
        <dbReference type="ARBA" id="ARBA00022630"/>
    </source>
</evidence>
<gene>
    <name evidence="5" type="ORF">EV672_105203</name>
</gene>
<dbReference type="RefSeq" id="WP_133609053.1">
    <property type="nucleotide sequence ID" value="NZ_SNXW01000005.1"/>
</dbReference>
<dbReference type="GO" id="GO:0050661">
    <property type="term" value="F:NADP binding"/>
    <property type="evidence" value="ECO:0007669"/>
    <property type="project" value="InterPro"/>
</dbReference>
<accession>A0A4R6RBK7</accession>
<keyword evidence="2" id="KW-0274">FAD</keyword>
<dbReference type="Gene3D" id="3.50.50.60">
    <property type="entry name" value="FAD/NAD(P)-binding domain"/>
    <property type="match status" value="3"/>
</dbReference>
<keyword evidence="4" id="KW-0812">Transmembrane</keyword>
<dbReference type="GO" id="GO:0050660">
    <property type="term" value="F:flavin adenine dinucleotide binding"/>
    <property type="evidence" value="ECO:0007669"/>
    <property type="project" value="InterPro"/>
</dbReference>
<evidence type="ECO:0000256" key="2">
    <source>
        <dbReference type="ARBA" id="ARBA00022827"/>
    </source>
</evidence>
<dbReference type="SUPFAM" id="SSF51905">
    <property type="entry name" value="FAD/NAD(P)-binding domain"/>
    <property type="match status" value="1"/>
</dbReference>
<evidence type="ECO:0000256" key="4">
    <source>
        <dbReference type="SAM" id="Phobius"/>
    </source>
</evidence>
<dbReference type="InterPro" id="IPR051209">
    <property type="entry name" value="FAD-bind_Monooxygenase_sf"/>
</dbReference>
<evidence type="ECO:0000313" key="6">
    <source>
        <dbReference type="Proteomes" id="UP000294593"/>
    </source>
</evidence>
<dbReference type="PRINTS" id="PR00469">
    <property type="entry name" value="PNDRDTASEII"/>
</dbReference>
<sequence>MQDTPPIHGTLIIGTGFAGIGMAVALQRSGRHDFVLLERAADVGGVWRDNTYPGAACDVPSHLYSFSFAPNPEWSRVFATQAEIHAYLRDCAERFGLRPHIRFQSEVSAARWDEAEGCWQVTLVGGGSLRARVLVTGMGQLSRPALPRIPGLADFHGPCFHSAQWDHGCDLRGKRVAVIGTGASAIQFVPAIAPDVAQLHVFQRSAAYLLPRPDRAYRPWEKALFRHVPAAMKLHRAWVYLSYESRALAFTRLHSLMTLAGGLPFRRMLKRQVADPALRQRLTPDYPIGCKRILLSSEYLTTMARPNVSLVTTGIRRITPDGVETEDGRHHAADVLVLGTGFAATEFLAPMDVRGRDGIALGQVWSQGAKAHLGMTVPGFPNFFMLYGPNTNLGHNSIVYMLESQIAHVVRCIDQLDQQGARSIEVDAQRHDAHNARIQARLKRTVWHGCTSWYVDAKGHNSTNWPGFTLSYRWLTRRQDWGAYHFQPITPVTPTHTSRTNRTTTTP</sequence>
<proteinExistence type="predicted"/>
<name>A0A4R6RBK7_9BURK</name>
<evidence type="ECO:0000313" key="5">
    <source>
        <dbReference type="EMBL" id="TDP83016.1"/>
    </source>
</evidence>
<keyword evidence="4" id="KW-0472">Membrane</keyword>
<dbReference type="Pfam" id="PF00743">
    <property type="entry name" value="FMO-like"/>
    <property type="match status" value="1"/>
</dbReference>
<dbReference type="PANTHER" id="PTHR42877">
    <property type="entry name" value="L-ORNITHINE N(5)-MONOOXYGENASE-RELATED"/>
    <property type="match status" value="1"/>
</dbReference>
<dbReference type="Proteomes" id="UP000294593">
    <property type="component" value="Unassembled WGS sequence"/>
</dbReference>
<evidence type="ECO:0000256" key="3">
    <source>
        <dbReference type="ARBA" id="ARBA00023002"/>
    </source>
</evidence>
<dbReference type="InterPro" id="IPR020946">
    <property type="entry name" value="Flavin_mOase-like"/>
</dbReference>
<keyword evidence="4" id="KW-1133">Transmembrane helix</keyword>